<keyword evidence="2" id="KW-0472">Membrane</keyword>
<feature type="transmembrane region" description="Helical" evidence="2">
    <location>
        <begin position="155"/>
        <end position="171"/>
    </location>
</feature>
<gene>
    <name evidence="3" type="ORF">SAMN05443428_104134</name>
</gene>
<keyword evidence="4" id="KW-1185">Reference proteome</keyword>
<keyword evidence="2" id="KW-0812">Transmembrane</keyword>
<organism evidence="3 4">
    <name type="scientific">Caloramator quimbayensis</name>
    <dbReference type="NCBI Taxonomy" id="1147123"/>
    <lineage>
        <taxon>Bacteria</taxon>
        <taxon>Bacillati</taxon>
        <taxon>Bacillota</taxon>
        <taxon>Clostridia</taxon>
        <taxon>Eubacteriales</taxon>
        <taxon>Clostridiaceae</taxon>
        <taxon>Caloramator</taxon>
    </lineage>
</organism>
<dbReference type="InterPro" id="IPR014198">
    <property type="entry name" value="Spore_III_AB"/>
</dbReference>
<dbReference type="EMBL" id="FUYH01000004">
    <property type="protein sequence ID" value="SKA81931.1"/>
    <property type="molecule type" value="Genomic_DNA"/>
</dbReference>
<protein>
    <submittedName>
        <fullName evidence="3">Stage III sporulation protein AB</fullName>
    </submittedName>
</protein>
<dbReference type="Pfam" id="PF09548">
    <property type="entry name" value="Spore_III_AB"/>
    <property type="match status" value="1"/>
</dbReference>
<feature type="transmembrane region" description="Helical" evidence="2">
    <location>
        <begin position="6"/>
        <end position="25"/>
    </location>
</feature>
<name>A0A1T4WZB3_9CLOT</name>
<sequence>MLKILGSIIVVASTSVIGFLYAMIFTERVRQIRDMQYALNILESEVVFKSTPVADAFYFVSLNCTETIKNIFNHMSNLIKDRNVQSISEAFDSALNAFKSDLYFEKEETEVIKAFMQTLGCGDLEAQKKNFNITVEKLKNFEKNAEESKRKNERLYKYLGVCCGIMIVIILI</sequence>
<dbReference type="OrthoDB" id="1957909at2"/>
<evidence type="ECO:0000256" key="1">
    <source>
        <dbReference type="SAM" id="Coils"/>
    </source>
</evidence>
<keyword evidence="2" id="KW-1133">Transmembrane helix</keyword>
<feature type="coiled-coil region" evidence="1">
    <location>
        <begin position="124"/>
        <end position="158"/>
    </location>
</feature>
<evidence type="ECO:0000313" key="4">
    <source>
        <dbReference type="Proteomes" id="UP000190105"/>
    </source>
</evidence>
<dbReference type="STRING" id="1147123.SAMN05443428_104134"/>
<evidence type="ECO:0000313" key="3">
    <source>
        <dbReference type="EMBL" id="SKA81931.1"/>
    </source>
</evidence>
<reference evidence="4" key="1">
    <citation type="submission" date="2017-02" db="EMBL/GenBank/DDBJ databases">
        <authorList>
            <person name="Varghese N."/>
            <person name="Submissions S."/>
        </authorList>
    </citation>
    <scope>NUCLEOTIDE SEQUENCE [LARGE SCALE GENOMIC DNA]</scope>
    <source>
        <strain evidence="4">USBA 833</strain>
    </source>
</reference>
<dbReference type="RefSeq" id="WP_078695763.1">
    <property type="nucleotide sequence ID" value="NZ_FUYH01000004.1"/>
</dbReference>
<dbReference type="AlphaFoldDB" id="A0A1T4WZB3"/>
<proteinExistence type="predicted"/>
<evidence type="ECO:0000256" key="2">
    <source>
        <dbReference type="SAM" id="Phobius"/>
    </source>
</evidence>
<accession>A0A1T4WZB3</accession>
<dbReference type="PIRSF" id="PIRSF021435">
    <property type="entry name" value="SpoIIIAB"/>
    <property type="match status" value="1"/>
</dbReference>
<dbReference type="Proteomes" id="UP000190105">
    <property type="component" value="Unassembled WGS sequence"/>
</dbReference>
<keyword evidence="1" id="KW-0175">Coiled coil</keyword>
<dbReference type="NCBIfam" id="TIGR02833">
    <property type="entry name" value="spore_III_AB"/>
    <property type="match status" value="1"/>
</dbReference>